<evidence type="ECO:0000313" key="1">
    <source>
        <dbReference type="EMBL" id="CAG8840502.1"/>
    </source>
</evidence>
<feature type="non-terminal residue" evidence="1">
    <location>
        <position position="73"/>
    </location>
</feature>
<gene>
    <name evidence="1" type="ORF">GMARGA_LOCUS34945</name>
</gene>
<comment type="caution">
    <text evidence="1">The sequence shown here is derived from an EMBL/GenBank/DDBJ whole genome shotgun (WGS) entry which is preliminary data.</text>
</comment>
<name>A0ABN7WTJ9_GIGMA</name>
<organism evidence="1 2">
    <name type="scientific">Gigaspora margarita</name>
    <dbReference type="NCBI Taxonomy" id="4874"/>
    <lineage>
        <taxon>Eukaryota</taxon>
        <taxon>Fungi</taxon>
        <taxon>Fungi incertae sedis</taxon>
        <taxon>Mucoromycota</taxon>
        <taxon>Glomeromycotina</taxon>
        <taxon>Glomeromycetes</taxon>
        <taxon>Diversisporales</taxon>
        <taxon>Gigasporaceae</taxon>
        <taxon>Gigaspora</taxon>
    </lineage>
</organism>
<reference evidence="1 2" key="1">
    <citation type="submission" date="2021-06" db="EMBL/GenBank/DDBJ databases">
        <authorList>
            <person name="Kallberg Y."/>
            <person name="Tangrot J."/>
            <person name="Rosling A."/>
        </authorList>
    </citation>
    <scope>NUCLEOTIDE SEQUENCE [LARGE SCALE GENOMIC DNA]</scope>
    <source>
        <strain evidence="1 2">120-4 pot B 10/14</strain>
    </source>
</reference>
<dbReference type="EMBL" id="CAJVQB010063038">
    <property type="protein sequence ID" value="CAG8840502.1"/>
    <property type="molecule type" value="Genomic_DNA"/>
</dbReference>
<accession>A0ABN7WTJ9</accession>
<sequence length="73" mass="8422">MSLALVNEEVLQVIIKFLLPKRYCILQLWLVMNGQRKGDGGYGLLKARTGEMMREFHTGELLELDKELEKANE</sequence>
<proteinExistence type="predicted"/>
<dbReference type="Proteomes" id="UP000789901">
    <property type="component" value="Unassembled WGS sequence"/>
</dbReference>
<protein>
    <submittedName>
        <fullName evidence="1">12105_t:CDS:1</fullName>
    </submittedName>
</protein>
<keyword evidence="2" id="KW-1185">Reference proteome</keyword>
<evidence type="ECO:0000313" key="2">
    <source>
        <dbReference type="Proteomes" id="UP000789901"/>
    </source>
</evidence>